<evidence type="ECO:0008006" key="3">
    <source>
        <dbReference type="Google" id="ProtNLM"/>
    </source>
</evidence>
<gene>
    <name evidence="1" type="ORF">LQ50_06930</name>
</gene>
<evidence type="ECO:0000313" key="2">
    <source>
        <dbReference type="Proteomes" id="UP000030832"/>
    </source>
</evidence>
<name>A0A0B0IHR7_9BACI</name>
<organism evidence="1 2">
    <name type="scientific">Halalkalibacter okhensis</name>
    <dbReference type="NCBI Taxonomy" id="333138"/>
    <lineage>
        <taxon>Bacteria</taxon>
        <taxon>Bacillati</taxon>
        <taxon>Bacillota</taxon>
        <taxon>Bacilli</taxon>
        <taxon>Bacillales</taxon>
        <taxon>Bacillaceae</taxon>
        <taxon>Halalkalibacter</taxon>
    </lineage>
</organism>
<dbReference type="eggNOG" id="COG2041">
    <property type="taxonomic scope" value="Bacteria"/>
</dbReference>
<dbReference type="Proteomes" id="UP000030832">
    <property type="component" value="Unassembled WGS sequence"/>
</dbReference>
<accession>A0A0B0IHR7</accession>
<proteinExistence type="predicted"/>
<reference evidence="1 2" key="1">
    <citation type="submission" date="2014-09" db="EMBL/GenBank/DDBJ databases">
        <title>Genome sequencing and annotation of Bacillus Okhensis strain Kh10-101T.</title>
        <authorList>
            <person name="Prakash J.S."/>
        </authorList>
    </citation>
    <scope>NUCLEOTIDE SEQUENCE [LARGE SCALE GENOMIC DNA]</scope>
    <source>
        <strain evidence="2">Kh10-101T</strain>
    </source>
</reference>
<evidence type="ECO:0000313" key="1">
    <source>
        <dbReference type="EMBL" id="KHF40825.1"/>
    </source>
</evidence>
<dbReference type="STRING" id="333138.LQ50_06930"/>
<keyword evidence="2" id="KW-1185">Reference proteome</keyword>
<dbReference type="RefSeq" id="WP_034627312.1">
    <property type="nucleotide sequence ID" value="NZ_JRJU01000006.1"/>
</dbReference>
<dbReference type="OrthoDB" id="2404998at2"/>
<sequence length="171" mass="19374">MQEFVFFIEGDVGHPLTIDPTVWIFDERKVDLDTYFEDLKTKDDEETAYKKAISAQWDKEITEGSTPPRPNTNGNEIKYEKQKLINGSFGMPLKPFLVNAEPLEKVTNVEITEENGTRHVISFADALSGIVGFSHIGQPLRKDGPIHFYFGDGSNRTDPIKNVCKFTLYKG</sequence>
<comment type="caution">
    <text evidence="1">The sequence shown here is derived from an EMBL/GenBank/DDBJ whole genome shotgun (WGS) entry which is preliminary data.</text>
</comment>
<dbReference type="EMBL" id="JRJU01000006">
    <property type="protein sequence ID" value="KHF40825.1"/>
    <property type="molecule type" value="Genomic_DNA"/>
</dbReference>
<dbReference type="AlphaFoldDB" id="A0A0B0IHR7"/>
<protein>
    <recommendedName>
        <fullName evidence="3">Peptidyl-prolyl cis-trans isomerase</fullName>
    </recommendedName>
</protein>